<dbReference type="AlphaFoldDB" id="A0A5B7DZV5"/>
<evidence type="ECO:0000313" key="4">
    <source>
        <dbReference type="EMBL" id="MPC27271.1"/>
    </source>
</evidence>
<dbReference type="GO" id="GO:0061630">
    <property type="term" value="F:ubiquitin protein ligase activity"/>
    <property type="evidence" value="ECO:0007669"/>
    <property type="project" value="UniProtKB-UniRule"/>
</dbReference>
<comment type="function">
    <text evidence="2">E3 ubiquitin-protein ligase which accepts ubiquitin from an E2 ubiquitin-conjugating enzyme in the form of a thioester and then directly transfers the ubiquitin to targeted substrates.</text>
</comment>
<evidence type="ECO:0000256" key="1">
    <source>
        <dbReference type="ARBA" id="ARBA00022679"/>
    </source>
</evidence>
<comment type="caution">
    <text evidence="4">The sequence shown here is derived from an EMBL/GenBank/DDBJ whole genome shotgun (WGS) entry which is preliminary data.</text>
</comment>
<dbReference type="PANTHER" id="PTHR45670">
    <property type="entry name" value="E3 UBIQUITIN-PROTEIN LIGASE TRIP12"/>
    <property type="match status" value="1"/>
</dbReference>
<dbReference type="UniPathway" id="UPA00143"/>
<evidence type="ECO:0000313" key="5">
    <source>
        <dbReference type="Proteomes" id="UP000324222"/>
    </source>
</evidence>
<comment type="catalytic activity">
    <reaction evidence="2">
        <text>S-ubiquitinyl-[E2 ubiquitin-conjugating enzyme]-L-cysteine + [acceptor protein]-L-lysine = [E2 ubiquitin-conjugating enzyme]-L-cysteine + N(6)-ubiquitinyl-[acceptor protein]-L-lysine.</text>
        <dbReference type="EC" id="2.3.2.26"/>
    </reaction>
</comment>
<evidence type="ECO:0000256" key="2">
    <source>
        <dbReference type="RuleBase" id="RU369009"/>
    </source>
</evidence>
<feature type="compositionally biased region" description="Low complexity" evidence="3">
    <location>
        <begin position="15"/>
        <end position="37"/>
    </location>
</feature>
<dbReference type="Proteomes" id="UP000324222">
    <property type="component" value="Unassembled WGS sequence"/>
</dbReference>
<comment type="pathway">
    <text evidence="2">Protein modification; protein ubiquitination.</text>
</comment>
<dbReference type="EMBL" id="VSRR010001718">
    <property type="protein sequence ID" value="MPC27271.1"/>
    <property type="molecule type" value="Genomic_DNA"/>
</dbReference>
<dbReference type="GO" id="GO:0016607">
    <property type="term" value="C:nuclear speck"/>
    <property type="evidence" value="ECO:0007669"/>
    <property type="project" value="TreeGrafter"/>
</dbReference>
<dbReference type="GO" id="GO:0043161">
    <property type="term" value="P:proteasome-mediated ubiquitin-dependent protein catabolic process"/>
    <property type="evidence" value="ECO:0007669"/>
    <property type="project" value="TreeGrafter"/>
</dbReference>
<evidence type="ECO:0000256" key="3">
    <source>
        <dbReference type="SAM" id="MobiDB-lite"/>
    </source>
</evidence>
<sequence>MGRPGPLSTAQSYPTLTSGTTSTTSTTATGVAATSTSNQPSTNLSSFPHGLTMSLTSTSSDSEQVSLEQVRNGKRRGWDDDFVIKRQFPALIPAFDPRPGRTNVNQTQDLEIPAPGSEDQLCDTPSEVVSGPRLTLTLRGPNLPGIPDVDVPITDKNSTIFTAVQTLVHAANFPSRQERLRRIWEPTYTLIYGEAREDDGSEGESPGVQLLNRRNSRTNILTEAGGGPAQAPATFTTGDPSVEDVLQLLRQLYILAHEDKALQDKSVQAVDAFGVRREEFESKKIGNKLVQQVGEAVVLACGALPSWCEDLTYATPMLFPFDTRHLYFNCTAFGPERSLVWLQSQRDASVERRGGLRRDDPHEYRVGRLKHERVTVPRGPDLLQWAQQVVHSGFLSFFLFFYLSS</sequence>
<keyword evidence="2" id="KW-0833">Ubl conjugation pathway</keyword>
<dbReference type="PANTHER" id="PTHR45670:SF1">
    <property type="entry name" value="E3 UBIQUITIN-PROTEIN LIGASE HECTD1"/>
    <property type="match status" value="1"/>
</dbReference>
<feature type="region of interest" description="Disordered" evidence="3">
    <location>
        <begin position="1"/>
        <end position="65"/>
    </location>
</feature>
<name>A0A5B7DZV5_PORTR</name>
<accession>A0A5B7DZV5</accession>
<keyword evidence="1 2" id="KW-0808">Transferase</keyword>
<protein>
    <recommendedName>
        <fullName evidence="2">E3 ubiquitin-protein ligase</fullName>
        <ecNumber evidence="2">2.3.2.26</ecNumber>
    </recommendedName>
</protein>
<feature type="compositionally biased region" description="Low complexity" evidence="3">
    <location>
        <begin position="51"/>
        <end position="65"/>
    </location>
</feature>
<organism evidence="4 5">
    <name type="scientific">Portunus trituberculatus</name>
    <name type="common">Swimming crab</name>
    <name type="synonym">Neptunus trituberculatus</name>
    <dbReference type="NCBI Taxonomy" id="210409"/>
    <lineage>
        <taxon>Eukaryota</taxon>
        <taxon>Metazoa</taxon>
        <taxon>Ecdysozoa</taxon>
        <taxon>Arthropoda</taxon>
        <taxon>Crustacea</taxon>
        <taxon>Multicrustacea</taxon>
        <taxon>Malacostraca</taxon>
        <taxon>Eumalacostraca</taxon>
        <taxon>Eucarida</taxon>
        <taxon>Decapoda</taxon>
        <taxon>Pleocyemata</taxon>
        <taxon>Brachyura</taxon>
        <taxon>Eubrachyura</taxon>
        <taxon>Portunoidea</taxon>
        <taxon>Portunidae</taxon>
        <taxon>Portuninae</taxon>
        <taxon>Portunus</taxon>
    </lineage>
</organism>
<comment type="similarity">
    <text evidence="2">Belongs to the UPL family. K-HECT subfamily.</text>
</comment>
<gene>
    <name evidence="4" type="primary">Hectd1_0</name>
    <name evidence="4" type="ORF">E2C01_020439</name>
</gene>
<dbReference type="OrthoDB" id="412600at2759"/>
<dbReference type="EC" id="2.3.2.26" evidence="2"/>
<dbReference type="GO" id="GO:0070534">
    <property type="term" value="P:protein K63-linked ubiquitination"/>
    <property type="evidence" value="ECO:0007669"/>
    <property type="project" value="TreeGrafter"/>
</dbReference>
<dbReference type="InterPro" id="IPR045322">
    <property type="entry name" value="HECTD1/TRIP12-like"/>
</dbReference>
<keyword evidence="5" id="KW-1185">Reference proteome</keyword>
<proteinExistence type="inferred from homology"/>
<reference evidence="4 5" key="1">
    <citation type="submission" date="2019-05" db="EMBL/GenBank/DDBJ databases">
        <title>Another draft genome of Portunus trituberculatus and its Hox gene families provides insights of decapod evolution.</title>
        <authorList>
            <person name="Jeong J.-H."/>
            <person name="Song I."/>
            <person name="Kim S."/>
            <person name="Choi T."/>
            <person name="Kim D."/>
            <person name="Ryu S."/>
            <person name="Kim W."/>
        </authorList>
    </citation>
    <scope>NUCLEOTIDE SEQUENCE [LARGE SCALE GENOMIC DNA]</scope>
    <source>
        <tissue evidence="4">Muscle</tissue>
    </source>
</reference>